<organism evidence="3 4">
    <name type="scientific">Sciurus vulgaris</name>
    <name type="common">Eurasian red squirrel</name>
    <dbReference type="NCBI Taxonomy" id="55149"/>
    <lineage>
        <taxon>Eukaryota</taxon>
        <taxon>Metazoa</taxon>
        <taxon>Chordata</taxon>
        <taxon>Craniata</taxon>
        <taxon>Vertebrata</taxon>
        <taxon>Euteleostomi</taxon>
        <taxon>Mammalia</taxon>
        <taxon>Eutheria</taxon>
        <taxon>Euarchontoglires</taxon>
        <taxon>Glires</taxon>
        <taxon>Rodentia</taxon>
        <taxon>Sciuromorpha</taxon>
        <taxon>Sciuridae</taxon>
        <taxon>Sciurinae</taxon>
        <taxon>Sciurini</taxon>
        <taxon>Sciurus</taxon>
    </lineage>
</organism>
<keyword evidence="4" id="KW-1185">Reference proteome</keyword>
<protein>
    <submittedName>
        <fullName evidence="3">Ecotropic viral integration site 2B</fullName>
    </submittedName>
</protein>
<keyword evidence="2" id="KW-0812">Transmembrane</keyword>
<feature type="compositionally biased region" description="Polar residues" evidence="1">
    <location>
        <begin position="134"/>
        <end position="163"/>
    </location>
</feature>
<proteinExistence type="predicted"/>
<dbReference type="PANTHER" id="PTHR15384:SF0">
    <property type="entry name" value="PROTEIN EVI2B"/>
    <property type="match status" value="1"/>
</dbReference>
<name>A0A8D2JLX0_SCIVU</name>
<dbReference type="Proteomes" id="UP000694564">
    <property type="component" value="Chromosome 3"/>
</dbReference>
<evidence type="ECO:0000256" key="1">
    <source>
        <dbReference type="SAM" id="MobiDB-lite"/>
    </source>
</evidence>
<dbReference type="GO" id="GO:0051726">
    <property type="term" value="P:regulation of cell cycle"/>
    <property type="evidence" value="ECO:0007669"/>
    <property type="project" value="Ensembl"/>
</dbReference>
<feature type="region of interest" description="Disordered" evidence="1">
    <location>
        <begin position="310"/>
        <end position="454"/>
    </location>
</feature>
<feature type="compositionally biased region" description="Polar residues" evidence="1">
    <location>
        <begin position="376"/>
        <end position="388"/>
    </location>
</feature>
<dbReference type="GO" id="GO:0043066">
    <property type="term" value="P:negative regulation of apoptotic process"/>
    <property type="evidence" value="ECO:0007669"/>
    <property type="project" value="Ensembl"/>
</dbReference>
<feature type="compositionally biased region" description="Polar residues" evidence="1">
    <location>
        <begin position="320"/>
        <end position="337"/>
    </location>
</feature>
<feature type="region of interest" description="Disordered" evidence="1">
    <location>
        <begin position="127"/>
        <end position="163"/>
    </location>
</feature>
<gene>
    <name evidence="3" type="primary">EVI2B</name>
</gene>
<sequence length="454" mass="49364">MDSKYFILILVFGYLNNTFFSETEASKTEKQLQSTLLTSSMPYISANFQNTRGTPSDQPKQFNISSGQSISPVKVTAGQPTPALHVPSGKPIAHTPAGPLAYNITRQPIAVASTSFSRIALAVLTSARQPPPSAHTSTRQSPTPSLSYPTTQQPSLPVDTSSGKSVLPTVGNLSIQATPTVKNLPRITPVFILETTTNKRISNKVNYNSIAAILISTILTCMLVVIIIIVLWKCLRKPVLNDGNWAGRSPFADGETPDVCMDNIRENEVSTKRTSTVSLMNWKPSKSTLLADDLEIKLFESSENIEDVNNSKTEKIKDQVNGTSEDSADGSTIGTAVSSSDDADLPLPPSLLDLEGQENKQTDKPIMTMTTDHDPNNFQPSLNSLNQASEDHNSEIKQSYTSCPDSFNLPLPPEDFIKNQDDSNNEIQCQEFSISPDSNQDLNDSLPPPPAELL</sequence>
<feature type="compositionally biased region" description="Polar residues" evidence="1">
    <location>
        <begin position="396"/>
        <end position="405"/>
    </location>
</feature>
<reference evidence="3" key="2">
    <citation type="submission" date="2025-09" db="UniProtKB">
        <authorList>
            <consortium name="Ensembl"/>
        </authorList>
    </citation>
    <scope>IDENTIFICATION</scope>
</reference>
<dbReference type="GO" id="GO:2000035">
    <property type="term" value="P:regulation of stem cell division"/>
    <property type="evidence" value="ECO:0007669"/>
    <property type="project" value="Ensembl"/>
</dbReference>
<dbReference type="InterPro" id="IPR033239">
    <property type="entry name" value="EVI2B"/>
</dbReference>
<feature type="compositionally biased region" description="Polar residues" evidence="1">
    <location>
        <begin position="425"/>
        <end position="443"/>
    </location>
</feature>
<feature type="transmembrane region" description="Helical" evidence="2">
    <location>
        <begin position="209"/>
        <end position="232"/>
    </location>
</feature>
<dbReference type="GO" id="GO:0061515">
    <property type="term" value="P:myeloid cell development"/>
    <property type="evidence" value="ECO:0007669"/>
    <property type="project" value="Ensembl"/>
</dbReference>
<reference evidence="3" key="1">
    <citation type="submission" date="2025-08" db="UniProtKB">
        <authorList>
            <consortium name="Ensembl"/>
        </authorList>
    </citation>
    <scope>IDENTIFICATION</scope>
</reference>
<keyword evidence="2" id="KW-1133">Transmembrane helix</keyword>
<accession>A0A8D2JLX0</accession>
<dbReference type="GO" id="GO:0045660">
    <property type="term" value="P:positive regulation of neutrophil differentiation"/>
    <property type="evidence" value="ECO:0007669"/>
    <property type="project" value="Ensembl"/>
</dbReference>
<evidence type="ECO:0000313" key="4">
    <source>
        <dbReference type="Proteomes" id="UP000694564"/>
    </source>
</evidence>
<dbReference type="GeneTree" id="ENSGT00390000009142"/>
<evidence type="ECO:0000256" key="2">
    <source>
        <dbReference type="SAM" id="Phobius"/>
    </source>
</evidence>
<dbReference type="AlphaFoldDB" id="A0A8D2JLX0"/>
<keyword evidence="2" id="KW-0472">Membrane</keyword>
<dbReference type="PANTHER" id="PTHR15384">
    <property type="entry name" value="PROTEIN EVI2B"/>
    <property type="match status" value="1"/>
</dbReference>
<evidence type="ECO:0000313" key="3">
    <source>
        <dbReference type="Ensembl" id="ENSSVLP00005019034.1"/>
    </source>
</evidence>
<dbReference type="OrthoDB" id="9451284at2759"/>
<dbReference type="Ensembl" id="ENSSVLT00005021192.1">
    <property type="protein sequence ID" value="ENSSVLP00005019034.1"/>
    <property type="gene ID" value="ENSSVLG00005015286.1"/>
</dbReference>